<dbReference type="SUPFAM" id="SSF53448">
    <property type="entry name" value="Nucleotide-diphospho-sugar transferases"/>
    <property type="match status" value="1"/>
</dbReference>
<feature type="domain" description="Glycosyltransferase 2-like" evidence="1">
    <location>
        <begin position="6"/>
        <end position="136"/>
    </location>
</feature>
<sequence>MNLAPVIVFAYNRPHYLEETLLALKCNKETKESDLFIYCDGPKITADENTLALIKQVRQLAHQISWAKNVYVVEAEGNKGLSRSVITGVTEVVNKYGRVIVLEDDLVVGPHFLQYMNDALEKYDGETEVASISGHNFPISNEFNKETLFLRSATTWGWATWKGSWDLFNPDAEELMNLINEQGLVYEFDFNGTYPFYSLLKKVKNGKISSWGVCWYASIFLNKKLTLFPFVSMVKNIGMVGTNINSDSTRFLGDSYYNGTIAEFEHVIKENPAFRAALIAHFKANKGKVFTLVNLKKVFSKLIKKTI</sequence>
<proteinExistence type="predicted"/>
<evidence type="ECO:0000259" key="1">
    <source>
        <dbReference type="Pfam" id="PF00535"/>
    </source>
</evidence>
<evidence type="ECO:0000313" key="3">
    <source>
        <dbReference type="Proteomes" id="UP000215002"/>
    </source>
</evidence>
<dbReference type="EMBL" id="CP022743">
    <property type="protein sequence ID" value="ASU35134.1"/>
    <property type="molecule type" value="Genomic_DNA"/>
</dbReference>
<dbReference type="Gene3D" id="3.90.550.10">
    <property type="entry name" value="Spore Coat Polysaccharide Biosynthesis Protein SpsA, Chain A"/>
    <property type="match status" value="1"/>
</dbReference>
<gene>
    <name evidence="2" type="ORF">MuYL_3249</name>
</gene>
<dbReference type="OrthoDB" id="9785375at2"/>
<dbReference type="AlphaFoldDB" id="A0A223NZK9"/>
<dbReference type="Pfam" id="PF00535">
    <property type="entry name" value="Glycos_transf_2"/>
    <property type="match status" value="1"/>
</dbReference>
<dbReference type="InterPro" id="IPR029044">
    <property type="entry name" value="Nucleotide-diphossugar_trans"/>
</dbReference>
<organism evidence="2 3">
    <name type="scientific">Mucilaginibacter xinganensis</name>
    <dbReference type="NCBI Taxonomy" id="1234841"/>
    <lineage>
        <taxon>Bacteria</taxon>
        <taxon>Pseudomonadati</taxon>
        <taxon>Bacteroidota</taxon>
        <taxon>Sphingobacteriia</taxon>
        <taxon>Sphingobacteriales</taxon>
        <taxon>Sphingobacteriaceae</taxon>
        <taxon>Mucilaginibacter</taxon>
    </lineage>
</organism>
<protein>
    <recommendedName>
        <fullName evidence="1">Glycosyltransferase 2-like domain-containing protein</fullName>
    </recommendedName>
</protein>
<accession>A0A223NZK9</accession>
<dbReference type="InterPro" id="IPR001173">
    <property type="entry name" value="Glyco_trans_2-like"/>
</dbReference>
<dbReference type="KEGG" id="muc:MuYL_3249"/>
<evidence type="ECO:0000313" key="2">
    <source>
        <dbReference type="EMBL" id="ASU35134.1"/>
    </source>
</evidence>
<reference evidence="2 3" key="1">
    <citation type="submission" date="2017-08" db="EMBL/GenBank/DDBJ databases">
        <title>Complete genome sequence of Mucilaginibacter sp. strain BJC16-A31.</title>
        <authorList>
            <consortium name="Henan University of Science and Technology"/>
            <person name="You X."/>
        </authorList>
    </citation>
    <scope>NUCLEOTIDE SEQUENCE [LARGE SCALE GENOMIC DNA]</scope>
    <source>
        <strain evidence="2 3">BJC16-A31</strain>
    </source>
</reference>
<dbReference type="Proteomes" id="UP000215002">
    <property type="component" value="Chromosome"/>
</dbReference>
<keyword evidence="3" id="KW-1185">Reference proteome</keyword>
<dbReference type="RefSeq" id="WP_094571378.1">
    <property type="nucleotide sequence ID" value="NZ_CP022743.1"/>
</dbReference>
<name>A0A223NZK9_9SPHI</name>